<keyword evidence="2" id="KW-1185">Reference proteome</keyword>
<evidence type="ECO:0000256" key="1">
    <source>
        <dbReference type="SAM" id="SignalP"/>
    </source>
</evidence>
<name>A0A1I7YUJ8_9BILA</name>
<dbReference type="AlphaFoldDB" id="A0A1I7YUJ8"/>
<evidence type="ECO:0000313" key="3">
    <source>
        <dbReference type="WBParaSite" id="L893_g19845.t1"/>
    </source>
</evidence>
<organism evidence="2 3">
    <name type="scientific">Steinernema glaseri</name>
    <dbReference type="NCBI Taxonomy" id="37863"/>
    <lineage>
        <taxon>Eukaryota</taxon>
        <taxon>Metazoa</taxon>
        <taxon>Ecdysozoa</taxon>
        <taxon>Nematoda</taxon>
        <taxon>Chromadorea</taxon>
        <taxon>Rhabditida</taxon>
        <taxon>Tylenchina</taxon>
        <taxon>Panagrolaimomorpha</taxon>
        <taxon>Strongyloidoidea</taxon>
        <taxon>Steinernematidae</taxon>
        <taxon>Steinernema</taxon>
    </lineage>
</organism>
<dbReference type="Proteomes" id="UP000095287">
    <property type="component" value="Unplaced"/>
</dbReference>
<feature type="signal peptide" evidence="1">
    <location>
        <begin position="1"/>
        <end position="18"/>
    </location>
</feature>
<proteinExistence type="predicted"/>
<evidence type="ECO:0000313" key="2">
    <source>
        <dbReference type="Proteomes" id="UP000095287"/>
    </source>
</evidence>
<protein>
    <submittedName>
        <fullName evidence="3">Secreted protein</fullName>
    </submittedName>
</protein>
<sequence>MSLTPYVLALVLVAAVASQSVDLSTRSNTAAPEKNLFKEYVTRGLYSCASNYVQTLTKLHHLIKEAAEEHRKCSDRLAKAPQTYEPTEFAHFNDLLEEYRKDDNSARHARHVRHH</sequence>
<accession>A0A1I7YUJ8</accession>
<reference evidence="3" key="1">
    <citation type="submission" date="2016-11" db="UniProtKB">
        <authorList>
            <consortium name="WormBaseParasite"/>
        </authorList>
    </citation>
    <scope>IDENTIFICATION</scope>
</reference>
<dbReference type="WBParaSite" id="L893_g19845.t1">
    <property type="protein sequence ID" value="L893_g19845.t1"/>
    <property type="gene ID" value="L893_g19845"/>
</dbReference>
<feature type="chain" id="PRO_5009312633" evidence="1">
    <location>
        <begin position="19"/>
        <end position="115"/>
    </location>
</feature>
<keyword evidence="1" id="KW-0732">Signal</keyword>